<dbReference type="EMBL" id="CP000090">
    <property type="protein sequence ID" value="AAZ61555.1"/>
    <property type="molecule type" value="Genomic_DNA"/>
</dbReference>
<proteinExistence type="predicted"/>
<dbReference type="HOGENOM" id="CLU_1164341_0_0_4"/>
<accession>Q46Z78</accession>
<dbReference type="KEGG" id="reu:Reut_A2192"/>
<protein>
    <submittedName>
        <fullName evidence="1">Uncharacterized protein</fullName>
    </submittedName>
</protein>
<reference evidence="1" key="1">
    <citation type="submission" date="2005-08" db="EMBL/GenBank/DDBJ databases">
        <title>Complete sequence of Chromosome1 of Ralstonia eutropha JMP134.</title>
        <authorList>
            <person name="Copeland A."/>
            <person name="Lucas S."/>
            <person name="Lapidus A."/>
            <person name="Barry K."/>
            <person name="Detter J.C."/>
            <person name="Glavina T."/>
            <person name="Hammon N."/>
            <person name="Israni S."/>
            <person name="Pitluck S."/>
            <person name="Goltsman E."/>
            <person name="Martinez M."/>
            <person name="Schmutz J."/>
            <person name="Larimer F."/>
            <person name="Land M."/>
            <person name="Lykidis A."/>
            <person name="Richardson P."/>
        </authorList>
    </citation>
    <scope>NUCLEOTIDE SEQUENCE</scope>
    <source>
        <strain evidence="1">JMP134</strain>
    </source>
</reference>
<evidence type="ECO:0000313" key="1">
    <source>
        <dbReference type="EMBL" id="AAZ61555.1"/>
    </source>
</evidence>
<dbReference type="AlphaFoldDB" id="Q46Z78"/>
<name>Q46Z78_CUPPJ</name>
<sequence>MPRITKTLRARLEFELRDLRFEIAETFSAAFQLKLEEHQDALKGAVAEDYFGGGYVHDPNSEDYISDDDPLATYIHGGDFQRVRERIDLVSPFLSRLRPRSAYNESIFLSIAHACMDLAQAQSTLDGGDIDSMLSSMRSASQDLGIARGILDCREFGKSSARSGALTLADKRKESRAHAMAVWRREISPKLSAERAAELLRTKFHITIGHGNLARYISAEKKKLDSTGETEIDKATPP</sequence>
<organism evidence="1">
    <name type="scientific">Cupriavidus pinatubonensis (strain JMP 134 / LMG 1197)</name>
    <name type="common">Cupriavidus necator (strain JMP 134)</name>
    <dbReference type="NCBI Taxonomy" id="264198"/>
    <lineage>
        <taxon>Bacteria</taxon>
        <taxon>Pseudomonadati</taxon>
        <taxon>Pseudomonadota</taxon>
        <taxon>Betaproteobacteria</taxon>
        <taxon>Burkholderiales</taxon>
        <taxon>Burkholderiaceae</taxon>
        <taxon>Cupriavidus</taxon>
    </lineage>
</organism>
<gene>
    <name evidence="1" type="ordered locus">Reut_A2192</name>
</gene>